<evidence type="ECO:0000313" key="4">
    <source>
        <dbReference type="EMBL" id="MBK1704257.1"/>
    </source>
</evidence>
<sequence length="392" mass="44210">MLWLRLRGCGRAAGPSAQSGSAAITGKIGVRSHIRRGAANRAHSNNPLCWLVQPSGGRVSGDRRRLLEQWLDLVRPEWVGPLESASSDASFRRYWRFAYQDWTLIAVDAPPEREDSARFARLTRAFRQVGINSPEVIAEDHRRGFLVLSDLGRITYLKRLTTTTADALYGDAIDALIKLQVGLSAADLPLYDERLLWRELSLFVDWLLEALLELELAASEKAQVEAAFGQLVEHALEQPRVAVHRDYHSRNLMLSEFANPGVLDLQDAVLGPLTYDPVSLLKDCYIAWPRKMVLRWLARYAERARAARLPVPADWGQLVRWFDLMGAQRHLKAAGIFARLAVRDGRHGYLADLPRTLGYVEELGGLYPELRPLAGLISERVRPRLDGLNRDR</sequence>
<evidence type="ECO:0000256" key="2">
    <source>
        <dbReference type="ARBA" id="ARBA00022840"/>
    </source>
</evidence>
<dbReference type="InterPro" id="IPR011009">
    <property type="entry name" value="Kinase-like_dom_sf"/>
</dbReference>
<proteinExistence type="predicted"/>
<keyword evidence="1" id="KW-0547">Nucleotide-binding</keyword>
<evidence type="ECO:0000256" key="1">
    <source>
        <dbReference type="ARBA" id="ARBA00022741"/>
    </source>
</evidence>
<keyword evidence="2" id="KW-0067">ATP-binding</keyword>
<reference evidence="4" key="1">
    <citation type="submission" date="2017-08" db="EMBL/GenBank/DDBJ databases">
        <authorList>
            <person name="Imhoff J.F."/>
            <person name="Rahn T."/>
            <person name="Kuenzel S."/>
            <person name="Neulinger S.C."/>
        </authorList>
    </citation>
    <scope>NUCLEOTIDE SEQUENCE</scope>
    <source>
        <strain evidence="4">DSM 11080</strain>
    </source>
</reference>
<dbReference type="SUPFAM" id="SSF56112">
    <property type="entry name" value="Protein kinase-like (PK-like)"/>
    <property type="match status" value="1"/>
</dbReference>
<dbReference type="Gene3D" id="3.90.1200.10">
    <property type="match status" value="1"/>
</dbReference>
<comment type="caution">
    <text evidence="4">The sequence shown here is derived from an EMBL/GenBank/DDBJ whole genome shotgun (WGS) entry which is preliminary data.</text>
</comment>
<dbReference type="GO" id="GO:0005524">
    <property type="term" value="F:ATP binding"/>
    <property type="evidence" value="ECO:0007669"/>
    <property type="project" value="UniProtKB-KW"/>
</dbReference>
<dbReference type="Proteomes" id="UP001296776">
    <property type="component" value="Unassembled WGS sequence"/>
</dbReference>
<reference evidence="4" key="2">
    <citation type="journal article" date="2020" name="Microorganisms">
        <title>Osmotic Adaptation and Compatible Solute Biosynthesis of Phototrophic Bacteria as Revealed from Genome Analyses.</title>
        <authorList>
            <person name="Imhoff J.F."/>
            <person name="Rahn T."/>
            <person name="Kunzel S."/>
            <person name="Keller A."/>
            <person name="Neulinger S.C."/>
        </authorList>
    </citation>
    <scope>NUCLEOTIDE SEQUENCE</scope>
    <source>
        <strain evidence="4">DSM 11080</strain>
    </source>
</reference>
<gene>
    <name evidence="4" type="ORF">CKO40_06760</name>
</gene>
<dbReference type="Gene3D" id="3.30.200.20">
    <property type="entry name" value="Phosphorylase Kinase, domain 1"/>
    <property type="match status" value="1"/>
</dbReference>
<keyword evidence="5" id="KW-1185">Reference proteome</keyword>
<evidence type="ECO:0000259" key="3">
    <source>
        <dbReference type="Pfam" id="PF01636"/>
    </source>
</evidence>
<dbReference type="Pfam" id="PF01636">
    <property type="entry name" value="APH"/>
    <property type="match status" value="1"/>
</dbReference>
<name>A0AAJ0X9Y3_9GAMM</name>
<dbReference type="InterPro" id="IPR002575">
    <property type="entry name" value="Aminoglycoside_PTrfase"/>
</dbReference>
<dbReference type="PANTHER" id="PTHR33540:SF1">
    <property type="entry name" value="N-ACETYLMURAMATE_N-ACETYLGLUCOSAMINE KINASE"/>
    <property type="match status" value="1"/>
</dbReference>
<dbReference type="EMBL" id="NRSJ01000008">
    <property type="protein sequence ID" value="MBK1704257.1"/>
    <property type="molecule type" value="Genomic_DNA"/>
</dbReference>
<dbReference type="AlphaFoldDB" id="A0AAJ0X9Y3"/>
<feature type="domain" description="Aminoglycoside phosphotransferase" evidence="3">
    <location>
        <begin position="84"/>
        <end position="306"/>
    </location>
</feature>
<protein>
    <recommendedName>
        <fullName evidence="3">Aminoglycoside phosphotransferase domain-containing protein</fullName>
    </recommendedName>
</protein>
<organism evidence="4 5">
    <name type="scientific">Halochromatium glycolicum</name>
    <dbReference type="NCBI Taxonomy" id="85075"/>
    <lineage>
        <taxon>Bacteria</taxon>
        <taxon>Pseudomonadati</taxon>
        <taxon>Pseudomonadota</taxon>
        <taxon>Gammaproteobacteria</taxon>
        <taxon>Chromatiales</taxon>
        <taxon>Chromatiaceae</taxon>
        <taxon>Halochromatium</taxon>
    </lineage>
</organism>
<dbReference type="PANTHER" id="PTHR33540">
    <property type="entry name" value="TRNA THREONYLCARBAMOYLADENOSINE BIOSYNTHESIS PROTEIN TSAE"/>
    <property type="match status" value="1"/>
</dbReference>
<evidence type="ECO:0000313" key="5">
    <source>
        <dbReference type="Proteomes" id="UP001296776"/>
    </source>
</evidence>
<accession>A0AAJ0X9Y3</accession>